<dbReference type="Proteomes" id="UP000008372">
    <property type="component" value="Unassembled WGS sequence"/>
</dbReference>
<evidence type="ECO:0000256" key="1">
    <source>
        <dbReference type="SAM" id="Phobius"/>
    </source>
</evidence>
<evidence type="ECO:0008006" key="5">
    <source>
        <dbReference type="Google" id="ProtNLM"/>
    </source>
</evidence>
<comment type="caution">
    <text evidence="3">The sequence shown here is derived from an EMBL/GenBank/DDBJ whole genome shotgun (WGS) entry which is preliminary data.</text>
</comment>
<keyword evidence="4" id="KW-1185">Reference proteome</keyword>
<keyword evidence="2" id="KW-0732">Signal</keyword>
<reference evidence="3 4" key="1">
    <citation type="journal article" date="2014" name="Environ. Microbiol.">
        <title>Comparative genomics of the marine bacterial genus Glaciecola reveals the high degree of genomic diversity and genomic characteristic for cold adaptation.</title>
        <authorList>
            <person name="Qin Q.L."/>
            <person name="Xie B.B."/>
            <person name="Yu Y."/>
            <person name="Shu Y.L."/>
            <person name="Rong J.C."/>
            <person name="Zhang Y.J."/>
            <person name="Zhao D.L."/>
            <person name="Chen X.L."/>
            <person name="Zhang X.Y."/>
            <person name="Chen B."/>
            <person name="Zhou B.C."/>
            <person name="Zhang Y.Z."/>
        </authorList>
    </citation>
    <scope>NUCLEOTIDE SEQUENCE [LARGE SCALE GENOMIC DNA]</scope>
    <source>
        <strain evidence="3 4">NO2</strain>
    </source>
</reference>
<keyword evidence="1" id="KW-0472">Membrane</keyword>
<proteinExistence type="predicted"/>
<gene>
    <name evidence="3" type="ORF">GAGA_0948</name>
</gene>
<organism evidence="3 4">
    <name type="scientific">Paraglaciecola agarilytica NO2</name>
    <dbReference type="NCBI Taxonomy" id="1125747"/>
    <lineage>
        <taxon>Bacteria</taxon>
        <taxon>Pseudomonadati</taxon>
        <taxon>Pseudomonadota</taxon>
        <taxon>Gammaproteobacteria</taxon>
        <taxon>Alteromonadales</taxon>
        <taxon>Alteromonadaceae</taxon>
        <taxon>Paraglaciecola</taxon>
    </lineage>
</organism>
<name>A0ABQ0I394_9ALTE</name>
<keyword evidence="1" id="KW-0812">Transmembrane</keyword>
<evidence type="ECO:0000313" key="3">
    <source>
        <dbReference type="EMBL" id="GAC03811.1"/>
    </source>
</evidence>
<keyword evidence="1" id="KW-1133">Transmembrane helix</keyword>
<protein>
    <recommendedName>
        <fullName evidence="5">Transmembrane protein</fullName>
    </recommendedName>
</protein>
<sequence>MCSLVLRYPLVVCCNALILATWLYSWPALATTLNPHSVSAPDTDSEVLLYSSVNAMDDRVTPILLPAKARSRKIQSTKQSARRLMGDKQRAEMQLALKDAPKMAFVSCILFGSLCLCHKLVNRAGRQRLHAIKSAKFSA</sequence>
<dbReference type="EMBL" id="BAEK01000019">
    <property type="protein sequence ID" value="GAC03811.1"/>
    <property type="molecule type" value="Genomic_DNA"/>
</dbReference>
<evidence type="ECO:0000313" key="4">
    <source>
        <dbReference type="Proteomes" id="UP000008372"/>
    </source>
</evidence>
<dbReference type="RefSeq" id="WP_008302676.1">
    <property type="nucleotide sequence ID" value="NZ_BAEK01000019.1"/>
</dbReference>
<accession>A0ABQ0I394</accession>
<feature type="signal peptide" evidence="2">
    <location>
        <begin position="1"/>
        <end position="30"/>
    </location>
</feature>
<feature type="transmembrane region" description="Helical" evidence="1">
    <location>
        <begin position="103"/>
        <end position="121"/>
    </location>
</feature>
<evidence type="ECO:0000256" key="2">
    <source>
        <dbReference type="SAM" id="SignalP"/>
    </source>
</evidence>
<feature type="chain" id="PRO_5045667820" description="Transmembrane protein" evidence="2">
    <location>
        <begin position="31"/>
        <end position="139"/>
    </location>
</feature>